<proteinExistence type="predicted"/>
<organism evidence="1 2">
    <name type="scientific">Halobacillus salinarum</name>
    <dbReference type="NCBI Taxonomy" id="2932257"/>
    <lineage>
        <taxon>Bacteria</taxon>
        <taxon>Bacillati</taxon>
        <taxon>Bacillota</taxon>
        <taxon>Bacilli</taxon>
        <taxon>Bacillales</taxon>
        <taxon>Bacillaceae</taxon>
        <taxon>Halobacillus</taxon>
    </lineage>
</organism>
<gene>
    <name evidence="1" type="ORF">MUN89_15535</name>
</gene>
<dbReference type="Gene3D" id="1.10.287.1100">
    <property type="entry name" value="Sporulation inhibitor A"/>
    <property type="match status" value="1"/>
</dbReference>
<reference evidence="1 2" key="1">
    <citation type="submission" date="2022-04" db="EMBL/GenBank/DDBJ databases">
        <title>Halobacillus sp. isolated from saltern.</title>
        <authorList>
            <person name="Won M."/>
            <person name="Lee C.-M."/>
            <person name="Woen H.-Y."/>
            <person name="Kwon S.-W."/>
        </authorList>
    </citation>
    <scope>NUCLEOTIDE SEQUENCE [LARGE SCALE GENOMIC DNA]</scope>
    <source>
        <strain evidence="1 2">SSBR10-3</strain>
    </source>
</reference>
<sequence>MKELTNKDLIETFKTAHQLKLSEDFIELLNREIVRREITVPYDQYSSLNRKLFLYIPDRRNDTP</sequence>
<dbReference type="GO" id="GO:0004860">
    <property type="term" value="F:protein kinase inhibitor activity"/>
    <property type="evidence" value="ECO:0007669"/>
    <property type="project" value="UniProtKB-KW"/>
</dbReference>
<dbReference type="RefSeq" id="WP_244708681.1">
    <property type="nucleotide sequence ID" value="NZ_CP095073.1"/>
</dbReference>
<dbReference type="EMBL" id="CP095073">
    <property type="protein sequence ID" value="UOQ43322.1"/>
    <property type="molecule type" value="Genomic_DNA"/>
</dbReference>
<name>A0ABY4EIJ3_9BACI</name>
<dbReference type="Pfam" id="PF08970">
    <property type="entry name" value="Sda"/>
    <property type="match status" value="1"/>
</dbReference>
<keyword evidence="1" id="KW-0649">Protein kinase inhibitor</keyword>
<protein>
    <submittedName>
        <fullName evidence="1">Sporulation histidine kinase inhibitor Sda</fullName>
    </submittedName>
</protein>
<dbReference type="InterPro" id="IPR036916">
    <property type="entry name" value="Sda_sf"/>
</dbReference>
<dbReference type="Proteomes" id="UP000831787">
    <property type="component" value="Chromosome"/>
</dbReference>
<evidence type="ECO:0000313" key="1">
    <source>
        <dbReference type="EMBL" id="UOQ43322.1"/>
    </source>
</evidence>
<accession>A0ABY4EIJ3</accession>
<keyword evidence="2" id="KW-1185">Reference proteome</keyword>
<dbReference type="InterPro" id="IPR015064">
    <property type="entry name" value="Sda"/>
</dbReference>
<evidence type="ECO:0000313" key="2">
    <source>
        <dbReference type="Proteomes" id="UP000831787"/>
    </source>
</evidence>
<dbReference type="SUPFAM" id="SSF100985">
    <property type="entry name" value="Sporulation inhibitor Sda"/>
    <property type="match status" value="1"/>
</dbReference>